<gene>
    <name evidence="13 15" type="primary">lolB</name>
    <name evidence="15" type="ORF">EBI00_01375</name>
</gene>
<dbReference type="EMBL" id="RIZG01000001">
    <property type="protein sequence ID" value="RNF52787.1"/>
    <property type="molecule type" value="Genomic_DNA"/>
</dbReference>
<protein>
    <recommendedName>
        <fullName evidence="4 13">Outer-membrane lipoprotein LolB</fullName>
    </recommendedName>
</protein>
<keyword evidence="6 13" id="KW-0732">Signal</keyword>
<feature type="chain" id="PRO_5018197862" description="Outer-membrane lipoprotein LolB" evidence="14">
    <location>
        <begin position="24"/>
        <end position="193"/>
    </location>
</feature>
<dbReference type="Gene3D" id="2.50.20.10">
    <property type="entry name" value="Lipoprotein localisation LolA/LolB/LppX"/>
    <property type="match status" value="1"/>
</dbReference>
<evidence type="ECO:0000256" key="8">
    <source>
        <dbReference type="ARBA" id="ARBA00023136"/>
    </source>
</evidence>
<comment type="similarity">
    <text evidence="2 13">Belongs to the LolB family.</text>
</comment>
<evidence type="ECO:0000313" key="16">
    <source>
        <dbReference type="Proteomes" id="UP000280507"/>
    </source>
</evidence>
<sequence length="193" mass="21226">MKPYRILGLLALTALISACSTQSKGPITPPPSSVEAISHWETSGRVGIRTENDAISGNFDWQKTPSTFSLNIIGPFGQGATSLKKTTEGKVTLAYENTQVTGTSAAELLQQELGWAFPVEQVTYWIRGLASPYSPARIERDSATNNISNIKQDGWVISYRNFSQVNGLLLPQRMQVSNPPFNVNLIINQWTIQ</sequence>
<keyword evidence="9 13" id="KW-0564">Palmitate</keyword>
<dbReference type="Pfam" id="PF03550">
    <property type="entry name" value="LolB"/>
    <property type="match status" value="1"/>
</dbReference>
<accession>A0A3M8Q9N4</accession>
<evidence type="ECO:0000256" key="12">
    <source>
        <dbReference type="ARBA" id="ARBA00023288"/>
    </source>
</evidence>
<keyword evidence="8 13" id="KW-0472">Membrane</keyword>
<evidence type="ECO:0000256" key="6">
    <source>
        <dbReference type="ARBA" id="ARBA00022729"/>
    </source>
</evidence>
<evidence type="ECO:0000256" key="14">
    <source>
        <dbReference type="SAM" id="SignalP"/>
    </source>
</evidence>
<reference evidence="15 16" key="1">
    <citation type="journal article" date="2012" name="Int. J. Syst. Evol. Microbiol.">
        <title>Marinomonas hwangdonensis sp. nov., isolated from seawater.</title>
        <authorList>
            <person name="Jung Y.T."/>
            <person name="Oh T.K."/>
            <person name="Yoon J.H."/>
        </authorList>
    </citation>
    <scope>NUCLEOTIDE SEQUENCE [LARGE SCALE GENOMIC DNA]</scope>
    <source>
        <strain evidence="15 16">HDW-15</strain>
    </source>
</reference>
<evidence type="ECO:0000256" key="10">
    <source>
        <dbReference type="ARBA" id="ARBA00023186"/>
    </source>
</evidence>
<dbReference type="Proteomes" id="UP000280507">
    <property type="component" value="Unassembled WGS sequence"/>
</dbReference>
<dbReference type="OrthoDB" id="9797618at2"/>
<feature type="signal peptide" evidence="14">
    <location>
        <begin position="1"/>
        <end position="23"/>
    </location>
</feature>
<dbReference type="GO" id="GO:0044874">
    <property type="term" value="P:lipoprotein localization to outer membrane"/>
    <property type="evidence" value="ECO:0007669"/>
    <property type="project" value="UniProtKB-UniRule"/>
</dbReference>
<keyword evidence="10 13" id="KW-0143">Chaperone</keyword>
<dbReference type="PROSITE" id="PS51257">
    <property type="entry name" value="PROKAR_LIPOPROTEIN"/>
    <property type="match status" value="1"/>
</dbReference>
<dbReference type="InterPro" id="IPR029046">
    <property type="entry name" value="LolA/LolB/LppX"/>
</dbReference>
<evidence type="ECO:0000256" key="11">
    <source>
        <dbReference type="ARBA" id="ARBA00023237"/>
    </source>
</evidence>
<keyword evidence="7 13" id="KW-0653">Protein transport</keyword>
<evidence type="ECO:0000256" key="13">
    <source>
        <dbReference type="HAMAP-Rule" id="MF_00233"/>
    </source>
</evidence>
<comment type="caution">
    <text evidence="15">The sequence shown here is derived from an EMBL/GenBank/DDBJ whole genome shotgun (WGS) entry which is preliminary data.</text>
</comment>
<evidence type="ECO:0000256" key="3">
    <source>
        <dbReference type="ARBA" id="ARBA00011245"/>
    </source>
</evidence>
<keyword evidence="12 13" id="KW-0449">Lipoprotein</keyword>
<evidence type="ECO:0000256" key="5">
    <source>
        <dbReference type="ARBA" id="ARBA00022448"/>
    </source>
</evidence>
<name>A0A3M8Q9N4_9GAMM</name>
<comment type="function">
    <text evidence="13">Plays a critical role in the incorporation of lipoproteins in the outer membrane after they are released by the LolA protein.</text>
</comment>
<organism evidence="15 16">
    <name type="scientific">Marinomonas hwangdonensis</name>
    <dbReference type="NCBI Taxonomy" id="1053647"/>
    <lineage>
        <taxon>Bacteria</taxon>
        <taxon>Pseudomonadati</taxon>
        <taxon>Pseudomonadota</taxon>
        <taxon>Gammaproteobacteria</taxon>
        <taxon>Oceanospirillales</taxon>
        <taxon>Oceanospirillaceae</taxon>
        <taxon>Marinomonas</taxon>
    </lineage>
</organism>
<evidence type="ECO:0000256" key="7">
    <source>
        <dbReference type="ARBA" id="ARBA00022927"/>
    </source>
</evidence>
<evidence type="ECO:0000256" key="9">
    <source>
        <dbReference type="ARBA" id="ARBA00023139"/>
    </source>
</evidence>
<keyword evidence="16" id="KW-1185">Reference proteome</keyword>
<evidence type="ECO:0000256" key="4">
    <source>
        <dbReference type="ARBA" id="ARBA00016202"/>
    </source>
</evidence>
<comment type="subunit">
    <text evidence="3 13">Monomer.</text>
</comment>
<dbReference type="NCBIfam" id="TIGR00548">
    <property type="entry name" value="lolB"/>
    <property type="match status" value="1"/>
</dbReference>
<dbReference type="AlphaFoldDB" id="A0A3M8Q9N4"/>
<dbReference type="GO" id="GO:0015031">
    <property type="term" value="P:protein transport"/>
    <property type="evidence" value="ECO:0007669"/>
    <property type="project" value="UniProtKB-KW"/>
</dbReference>
<dbReference type="CDD" id="cd16326">
    <property type="entry name" value="LolB"/>
    <property type="match status" value="1"/>
</dbReference>
<comment type="subcellular location">
    <subcellularLocation>
        <location evidence="1 13">Cell outer membrane</location>
        <topology evidence="1 13">Lipid-anchor</topology>
    </subcellularLocation>
</comment>
<keyword evidence="5 13" id="KW-0813">Transport</keyword>
<dbReference type="RefSeq" id="WP_123094128.1">
    <property type="nucleotide sequence ID" value="NZ_RIZG01000001.1"/>
</dbReference>
<dbReference type="InterPro" id="IPR004565">
    <property type="entry name" value="OM_lipoprot_LolB"/>
</dbReference>
<evidence type="ECO:0000313" key="15">
    <source>
        <dbReference type="EMBL" id="RNF52787.1"/>
    </source>
</evidence>
<dbReference type="SUPFAM" id="SSF89392">
    <property type="entry name" value="Prokaryotic lipoproteins and lipoprotein localization factors"/>
    <property type="match status" value="1"/>
</dbReference>
<keyword evidence="11 13" id="KW-0998">Cell outer membrane</keyword>
<evidence type="ECO:0000256" key="2">
    <source>
        <dbReference type="ARBA" id="ARBA00009696"/>
    </source>
</evidence>
<proteinExistence type="inferred from homology"/>
<dbReference type="GO" id="GO:0009279">
    <property type="term" value="C:cell outer membrane"/>
    <property type="evidence" value="ECO:0007669"/>
    <property type="project" value="UniProtKB-SubCell"/>
</dbReference>
<dbReference type="HAMAP" id="MF_00233">
    <property type="entry name" value="LolB"/>
    <property type="match status" value="1"/>
</dbReference>
<evidence type="ECO:0000256" key="1">
    <source>
        <dbReference type="ARBA" id="ARBA00004459"/>
    </source>
</evidence>